<organism evidence="1 2">
    <name type="scientific">Clostridium taeniosporum</name>
    <dbReference type="NCBI Taxonomy" id="394958"/>
    <lineage>
        <taxon>Bacteria</taxon>
        <taxon>Bacillati</taxon>
        <taxon>Bacillota</taxon>
        <taxon>Clostridia</taxon>
        <taxon>Eubacteriales</taxon>
        <taxon>Clostridiaceae</taxon>
        <taxon>Clostridium</taxon>
    </lineage>
</organism>
<dbReference type="EMBL" id="CP017253">
    <property type="protein sequence ID" value="AOR23325.1"/>
    <property type="molecule type" value="Genomic_DNA"/>
</dbReference>
<evidence type="ECO:0000313" key="1">
    <source>
        <dbReference type="EMBL" id="AOR23325.1"/>
    </source>
</evidence>
<proteinExistence type="predicted"/>
<dbReference type="KEGG" id="ctae:BGI42_06075"/>
<dbReference type="PANTHER" id="PTHR43524">
    <property type="entry name" value="RADICAL SAM SUPERFAMILY PROTEIN"/>
    <property type="match status" value="1"/>
</dbReference>
<accession>A0A1D7XJ22</accession>
<dbReference type="SUPFAM" id="SSF102114">
    <property type="entry name" value="Radical SAM enzymes"/>
    <property type="match status" value="1"/>
</dbReference>
<dbReference type="AlphaFoldDB" id="A0A1D7XJ22"/>
<evidence type="ECO:0000313" key="2">
    <source>
        <dbReference type="Proteomes" id="UP000094652"/>
    </source>
</evidence>
<gene>
    <name evidence="1" type="ORF">BGI42_06075</name>
</gene>
<dbReference type="RefSeq" id="WP_069679476.1">
    <property type="nucleotide sequence ID" value="NZ_CP017253.2"/>
</dbReference>
<dbReference type="Proteomes" id="UP000094652">
    <property type="component" value="Chromosome"/>
</dbReference>
<dbReference type="InterPro" id="IPR013785">
    <property type="entry name" value="Aldolase_TIM"/>
</dbReference>
<dbReference type="InterPro" id="IPR058240">
    <property type="entry name" value="rSAM_sf"/>
</dbReference>
<sequence length="325" mass="37956">MNFSEYVKNSTKNVIISKICSLLEKDPSKNIDKLFNLSIKLTKDTKNKSKIRDLYDYYNNNPLIKNFIENLLININPNFLKKFAINFLNYVLNSNDNTYFPFFVIDLSSKDINDKILYSELDKILKNVKENKISYVFIIGKEPFSIDPLFNIYKKYSNILFIPFTNGELFTPIICNKLSTLFNVVPIISLNGFKDLTDYSRGEGTFNKVMSNLDLLKYNSIPFGISSNISFNNIMAVTSNRFIDMILKKGAFINLYFYDSVINEKKEKLQLYRKIKHLKITPPYIPLNFLDNSITSKIIIDKNSLYNNELKLNFNNMKYCFHSIL</sequence>
<dbReference type="Gene3D" id="3.20.20.70">
    <property type="entry name" value="Aldolase class I"/>
    <property type="match status" value="1"/>
</dbReference>
<protein>
    <submittedName>
        <fullName evidence="1">Fe-S oxidoreductase</fullName>
    </submittedName>
</protein>
<name>A0A1D7XJ22_9CLOT</name>
<dbReference type="OrthoDB" id="9782387at2"/>
<dbReference type="STRING" id="394958.BGI42_06075"/>
<reference evidence="2" key="1">
    <citation type="submission" date="2016-09" db="EMBL/GenBank/DDBJ databases">
        <title>Genomics of Clostridium taeniosporum, an organism which forms endospores with ribbon-like appendages.</title>
        <authorList>
            <person name="Walker J.R."/>
        </authorList>
    </citation>
    <scope>NUCLEOTIDE SEQUENCE [LARGE SCALE GENOMIC DNA]</scope>
    <source>
        <strain evidence="2">1/k</strain>
    </source>
</reference>
<keyword evidence="2" id="KW-1185">Reference proteome</keyword>
<dbReference type="PANTHER" id="PTHR43524:SF1">
    <property type="entry name" value="RADICAL SAM SUPERFAMILY PROTEIN"/>
    <property type="match status" value="1"/>
</dbReference>